<comment type="similarity">
    <text evidence="9">Belongs to the GSP H family.</text>
</comment>
<gene>
    <name evidence="12" type="ordered locus">Shewmr7_3029</name>
</gene>
<evidence type="ECO:0000313" key="12">
    <source>
        <dbReference type="EMBL" id="ABI44013.1"/>
    </source>
</evidence>
<dbReference type="GO" id="GO:0005886">
    <property type="term" value="C:plasma membrane"/>
    <property type="evidence" value="ECO:0007669"/>
    <property type="project" value="UniProtKB-SubCell"/>
</dbReference>
<comment type="subcellular location">
    <subcellularLocation>
        <location evidence="1">Cell inner membrane</location>
        <topology evidence="1">Single-pass membrane protein</topology>
    </subcellularLocation>
</comment>
<dbReference type="AlphaFoldDB" id="Q0HS92"/>
<evidence type="ECO:0000256" key="4">
    <source>
        <dbReference type="ARBA" id="ARBA00022481"/>
    </source>
</evidence>
<evidence type="ECO:0000256" key="3">
    <source>
        <dbReference type="ARBA" id="ARBA00022475"/>
    </source>
</evidence>
<organism evidence="12">
    <name type="scientific">Shewanella sp. (strain MR-7)</name>
    <dbReference type="NCBI Taxonomy" id="60481"/>
    <lineage>
        <taxon>Bacteria</taxon>
        <taxon>Pseudomonadati</taxon>
        <taxon>Pseudomonadota</taxon>
        <taxon>Gammaproteobacteria</taxon>
        <taxon>Alteromonadales</taxon>
        <taxon>Shewanellaceae</taxon>
        <taxon>Shewanella</taxon>
    </lineage>
</organism>
<dbReference type="InterPro" id="IPR022346">
    <property type="entry name" value="T2SS_GspH"/>
</dbReference>
<evidence type="ECO:0000256" key="8">
    <source>
        <dbReference type="ARBA" id="ARBA00023136"/>
    </source>
</evidence>
<sequence>MLNKLLGFTLVELMVTIAVAAILLTIGVPSLTSIYESVRVNNNITKIHDIMVFARSQAISYGTEITVVATDGSNWKSGIKVTTADDKELRIIDAFNSNDSLKGNVDSFSFTSEGMLSGGSSIEIIYCPSGKSANSKSVIASSSGLISYGADGSSC</sequence>
<dbReference type="SUPFAM" id="SSF54523">
    <property type="entry name" value="Pili subunits"/>
    <property type="match status" value="1"/>
</dbReference>
<evidence type="ECO:0000256" key="2">
    <source>
        <dbReference type="ARBA" id="ARBA00021549"/>
    </source>
</evidence>
<keyword evidence="5" id="KW-0997">Cell inner membrane</keyword>
<reference evidence="12" key="1">
    <citation type="submission" date="2006-08" db="EMBL/GenBank/DDBJ databases">
        <title>Complete sequence of Chromosome1 of Shewanella sp. MR-7.</title>
        <authorList>
            <consortium name="US DOE Joint Genome Institute"/>
            <person name="Copeland A."/>
            <person name="Lucas S."/>
            <person name="Lapidus A."/>
            <person name="Barry K."/>
            <person name="Detter J.C."/>
            <person name="Glavina del Rio T."/>
            <person name="Hammon N."/>
            <person name="Israni S."/>
            <person name="Dalin E."/>
            <person name="Tice H."/>
            <person name="Pitluck S."/>
            <person name="Kiss H."/>
            <person name="Brettin T."/>
            <person name="Bruce D."/>
            <person name="Han C."/>
            <person name="Tapia R."/>
            <person name="Gilna P."/>
            <person name="Schmutz J."/>
            <person name="Larimer F."/>
            <person name="Land M."/>
            <person name="Hauser L."/>
            <person name="Kyrpides N."/>
            <person name="Mikhailova N."/>
            <person name="Nealson K."/>
            <person name="Konstantinidis K."/>
            <person name="Klappenbach J."/>
            <person name="Tiedje J."/>
            <person name="Richardson P."/>
        </authorList>
    </citation>
    <scope>NUCLEOTIDE SEQUENCE</scope>
    <source>
        <strain evidence="12">MR-7</strain>
    </source>
</reference>
<dbReference type="InterPro" id="IPR045584">
    <property type="entry name" value="Pilin-like"/>
</dbReference>
<name>Q0HS92_SHESR</name>
<protein>
    <recommendedName>
        <fullName evidence="2">Type II secretion system protein H</fullName>
    </recommendedName>
    <alternativeName>
        <fullName evidence="10">General secretion pathway protein H</fullName>
    </alternativeName>
</protein>
<evidence type="ECO:0000256" key="1">
    <source>
        <dbReference type="ARBA" id="ARBA00004377"/>
    </source>
</evidence>
<dbReference type="HOGENOM" id="CLU_084761_4_1_6"/>
<keyword evidence="7" id="KW-1133">Transmembrane helix</keyword>
<proteinExistence type="inferred from homology"/>
<evidence type="ECO:0000256" key="6">
    <source>
        <dbReference type="ARBA" id="ARBA00022692"/>
    </source>
</evidence>
<dbReference type="GO" id="GO:0015627">
    <property type="term" value="C:type II protein secretion system complex"/>
    <property type="evidence" value="ECO:0007669"/>
    <property type="project" value="InterPro"/>
</dbReference>
<keyword evidence="4" id="KW-0488">Methylation</keyword>
<dbReference type="EMBL" id="CP000444">
    <property type="protein sequence ID" value="ABI44013.1"/>
    <property type="molecule type" value="Genomic_DNA"/>
</dbReference>
<evidence type="ECO:0000256" key="9">
    <source>
        <dbReference type="ARBA" id="ARBA00025772"/>
    </source>
</evidence>
<evidence type="ECO:0000256" key="5">
    <source>
        <dbReference type="ARBA" id="ARBA00022519"/>
    </source>
</evidence>
<evidence type="ECO:0000256" key="10">
    <source>
        <dbReference type="ARBA" id="ARBA00030775"/>
    </source>
</evidence>
<dbReference type="Gene3D" id="3.55.40.10">
    <property type="entry name" value="minor pseudopilin epsh domain"/>
    <property type="match status" value="1"/>
</dbReference>
<keyword evidence="8" id="KW-0472">Membrane</keyword>
<dbReference type="NCBIfam" id="TIGR02532">
    <property type="entry name" value="IV_pilin_GFxxxE"/>
    <property type="match status" value="1"/>
</dbReference>
<dbReference type="Pfam" id="PF07963">
    <property type="entry name" value="N_methyl"/>
    <property type="match status" value="1"/>
</dbReference>
<dbReference type="GO" id="GO:0015628">
    <property type="term" value="P:protein secretion by the type II secretion system"/>
    <property type="evidence" value="ECO:0007669"/>
    <property type="project" value="InterPro"/>
</dbReference>
<evidence type="ECO:0000256" key="7">
    <source>
        <dbReference type="ARBA" id="ARBA00022989"/>
    </source>
</evidence>
<dbReference type="Pfam" id="PF12019">
    <property type="entry name" value="GspH"/>
    <property type="match status" value="1"/>
</dbReference>
<dbReference type="KEGG" id="shm:Shewmr7_3029"/>
<dbReference type="InterPro" id="IPR012902">
    <property type="entry name" value="N_methyl_site"/>
</dbReference>
<feature type="domain" description="General secretion pathway GspH" evidence="11">
    <location>
        <begin position="50"/>
        <end position="144"/>
    </location>
</feature>
<keyword evidence="6" id="KW-0812">Transmembrane</keyword>
<accession>Q0HS92</accession>
<keyword evidence="3" id="KW-1003">Cell membrane</keyword>
<evidence type="ECO:0000259" key="11">
    <source>
        <dbReference type="Pfam" id="PF12019"/>
    </source>
</evidence>